<organism evidence="2">
    <name type="scientific">Paenibacillus sp. AN1007</name>
    <dbReference type="NCBI Taxonomy" id="3151385"/>
    <lineage>
        <taxon>Bacteria</taxon>
        <taxon>Bacillati</taxon>
        <taxon>Bacillota</taxon>
        <taxon>Bacilli</taxon>
        <taxon>Bacillales</taxon>
        <taxon>Paenibacillaceae</taxon>
        <taxon>Paenibacillus</taxon>
    </lineage>
</organism>
<dbReference type="EMBL" id="CP159992">
    <property type="protein sequence ID" value="XCP93741.1"/>
    <property type="molecule type" value="Genomic_DNA"/>
</dbReference>
<proteinExistence type="predicted"/>
<keyword evidence="1" id="KW-0732">Signal</keyword>
<gene>
    <name evidence="2" type="ORF">ABXS70_21430</name>
</gene>
<dbReference type="RefSeq" id="WP_366290735.1">
    <property type="nucleotide sequence ID" value="NZ_CP159992.1"/>
</dbReference>
<reference evidence="2" key="1">
    <citation type="submission" date="2024-05" db="EMBL/GenBank/DDBJ databases">
        <title>Draft genome assemblies of 36 bacteria isolated from hibernating arctic ground squirrels.</title>
        <authorList>
            <person name="McKee H."/>
            <person name="Mullen L."/>
            <person name="Drown D.M."/>
            <person name="Duddleston K.N."/>
        </authorList>
    </citation>
    <scope>NUCLEOTIDE SEQUENCE</scope>
    <source>
        <strain evidence="2">AN1007</strain>
    </source>
</reference>
<name>A0AAU8NAT7_9BACL</name>
<accession>A0AAU8NAT7</accession>
<evidence type="ECO:0000313" key="2">
    <source>
        <dbReference type="EMBL" id="XCP93741.1"/>
    </source>
</evidence>
<dbReference type="AlphaFoldDB" id="A0AAU8NAT7"/>
<feature type="chain" id="PRO_5043526704" evidence="1">
    <location>
        <begin position="30"/>
        <end position="204"/>
    </location>
</feature>
<feature type="signal peptide" evidence="1">
    <location>
        <begin position="1"/>
        <end position="29"/>
    </location>
</feature>
<protein>
    <submittedName>
        <fullName evidence="2">Uncharacterized protein</fullName>
    </submittedName>
</protein>
<evidence type="ECO:0000256" key="1">
    <source>
        <dbReference type="SAM" id="SignalP"/>
    </source>
</evidence>
<sequence length="204" mass="22905">MKRSSIISLMTSFILLGGVLLFPAPQANAAVEEFSTYWVQDEFADEYQSEVDLIDDAEEPEAVDEFIQEKAELKKYLDQIFAIEPYESRALDSLSSVGNTVSSANRKSMFLKLTNTVIPNYTKFVSKAKLIQSNNPEIKKIHTSFIKGTYMQLEGYILYKQAVSKNNVNYTILQQGNAKVQAADAILDQVTDSLLAYADKIGYE</sequence>